<dbReference type="EMBL" id="JASCIQ010000001">
    <property type="protein sequence ID" value="MDI3402227.1"/>
    <property type="molecule type" value="Genomic_DNA"/>
</dbReference>
<sequence length="206" mass="21628">MQTRAEAAAEAAGEEAVEEAVEVAGEAAPGSDSTAVIVDQWRRERPDLDATPMLVVGRLFALTDALDQRLRPPFAAAGLGNGDFDVLAALRRSGKPFALSAGELSRTVLVTTGAITKRVDRLASRGLVNRSVTANDSRGRLITLTAEGVAVTDELIAAHLANQRRLLAGLTEEDQAQLADLLGRFAAQLAAAEAEEAEEADEAEQG</sequence>
<proteinExistence type="predicted"/>
<dbReference type="PANTHER" id="PTHR33164:SF104">
    <property type="entry name" value="TRANSCRIPTIONAL REGULATORY PROTEIN"/>
    <property type="match status" value="1"/>
</dbReference>
<dbReference type="PROSITE" id="PS50995">
    <property type="entry name" value="HTH_MARR_2"/>
    <property type="match status" value="1"/>
</dbReference>
<dbReference type="SUPFAM" id="SSF46785">
    <property type="entry name" value="Winged helix' DNA-binding domain"/>
    <property type="match status" value="1"/>
</dbReference>
<dbReference type="InterPro" id="IPR000835">
    <property type="entry name" value="HTH_MarR-typ"/>
</dbReference>
<dbReference type="InterPro" id="IPR039422">
    <property type="entry name" value="MarR/SlyA-like"/>
</dbReference>
<dbReference type="SMART" id="SM00347">
    <property type="entry name" value="HTH_MARR"/>
    <property type="match status" value="1"/>
</dbReference>
<comment type="caution">
    <text evidence="2">The sequence shown here is derived from an EMBL/GenBank/DDBJ whole genome shotgun (WGS) entry which is preliminary data.</text>
</comment>
<evidence type="ECO:0000259" key="1">
    <source>
        <dbReference type="PROSITE" id="PS50995"/>
    </source>
</evidence>
<organism evidence="2 3">
    <name type="scientific">Streptomyces cavernicola</name>
    <dbReference type="NCBI Taxonomy" id="3043613"/>
    <lineage>
        <taxon>Bacteria</taxon>
        <taxon>Bacillati</taxon>
        <taxon>Actinomycetota</taxon>
        <taxon>Actinomycetes</taxon>
        <taxon>Kitasatosporales</taxon>
        <taxon>Streptomycetaceae</taxon>
        <taxon>Streptomyces</taxon>
    </lineage>
</organism>
<dbReference type="Pfam" id="PF12802">
    <property type="entry name" value="MarR_2"/>
    <property type="match status" value="1"/>
</dbReference>
<dbReference type="Gene3D" id="1.10.10.10">
    <property type="entry name" value="Winged helix-like DNA-binding domain superfamily/Winged helix DNA-binding domain"/>
    <property type="match status" value="1"/>
</dbReference>
<accession>A0ABT6S2A6</accession>
<feature type="domain" description="HTH marR-type" evidence="1">
    <location>
        <begin position="52"/>
        <end position="187"/>
    </location>
</feature>
<gene>
    <name evidence="2" type="ORF">QIS96_00035</name>
</gene>
<evidence type="ECO:0000313" key="3">
    <source>
        <dbReference type="Proteomes" id="UP001223978"/>
    </source>
</evidence>
<reference evidence="2 3" key="1">
    <citation type="submission" date="2023-05" db="EMBL/GenBank/DDBJ databases">
        <title>Draft genome sequence of Streptomyces sp. B-S-A6 isolated from a cave soil in Thailand.</title>
        <authorList>
            <person name="Chamroensaksri N."/>
            <person name="Muangham S."/>
        </authorList>
    </citation>
    <scope>NUCLEOTIDE SEQUENCE [LARGE SCALE GENOMIC DNA]</scope>
    <source>
        <strain evidence="2 3">B-S-A6</strain>
    </source>
</reference>
<dbReference type="InterPro" id="IPR036390">
    <property type="entry name" value="WH_DNA-bd_sf"/>
</dbReference>
<dbReference type="RefSeq" id="WP_282540201.1">
    <property type="nucleotide sequence ID" value="NZ_JASCIQ010000001.1"/>
</dbReference>
<evidence type="ECO:0000313" key="2">
    <source>
        <dbReference type="EMBL" id="MDI3402227.1"/>
    </source>
</evidence>
<keyword evidence="3" id="KW-1185">Reference proteome</keyword>
<name>A0ABT6S2A6_9ACTN</name>
<protein>
    <submittedName>
        <fullName evidence="2">MarR family transcriptional regulator</fullName>
    </submittedName>
</protein>
<dbReference type="PRINTS" id="PR00598">
    <property type="entry name" value="HTHMARR"/>
</dbReference>
<dbReference type="PANTHER" id="PTHR33164">
    <property type="entry name" value="TRANSCRIPTIONAL REGULATOR, MARR FAMILY"/>
    <property type="match status" value="1"/>
</dbReference>
<dbReference type="InterPro" id="IPR036388">
    <property type="entry name" value="WH-like_DNA-bd_sf"/>
</dbReference>
<dbReference type="Proteomes" id="UP001223978">
    <property type="component" value="Unassembled WGS sequence"/>
</dbReference>